<evidence type="ECO:0000256" key="5">
    <source>
        <dbReference type="PROSITE-ProRule" id="PRU00708"/>
    </source>
</evidence>
<sequence length="1120" mass="124827">MASYMLSRSRVLVSQTRPSSQYSRSFGASERTLQTTAVHSMSLFSNIKGLILGISEQAMTKDPLTAAASSNKPSIVQKLSAAGRRGGYDLGAGMHLQIPIKANNVEKAWELWAVNLRQGDDSLQAMASKKDLVGLLLLLLKSSELRSTDMFADGSADKKNDGSKAYSIAGFRISVLLRHMLSRAIVEQHKTKVLDATDKAQESTASSLLEMTDLQLKLNQKVYEQLVSILACSIDSTMPTGNTYTPNGMTAEELAVYMDNAPLIRIIYAIICAAIRDGSHISLPMLSAALEAAIAMQDTTAVRDIIQLCYSDIARLLDPRLPDSDSGPGANIMEDPSSKECRTAIELVLKAISVGRDPQFVELSVDTDRMKQDASYEPLTDISGYATNKKSAADVKATHSWRVQTAERVYRAFVSAGISEVSSPDHSSQTAIQGSVVPSSLIIAHLIDIYCKAGNVEQAIILYDTLVAHLPQLSTQGSTDRLSDWNVYEDNDKNLNQGRGLGMYVWMGIFDAVCATGQLWLAARVLSDVVGDGRVPTSKMFQRYLRLISEPSRESLVDAMNIIKNDVVGRDIRASNRSLRQNLIYALARTGLQLPEDYMDERIEQALALSGLPVTAEGAAASEIDLKTAVSLRAARRIISALMHNGKIPRAQYLAELWCTAWPELVDSKRISGMISALADSEEYEKALRLFVDYQNIADNEITVGILSAVLKVYVHAGDFAEAVSVSKRLRAMVSDMYSRSGGKDNSIIPHRTVYDYMIKACCEENMAAEALRVVEEMRNYKVNASSSTYTTLINLMSNLRSYEGLKLITALAHVDYNMECNFDNREYQGTRWLPSRPLPLTTDYYNALVEAYGRVAEPTKALQAWEMMRIQGIKPNHLTATLLFDICGWNERVHWDEDMDPQAKFHEREVPKDHVYTGIPFFHMHYLAAILRQLNEAGLELSIANYRHLIETLARYGFLEDIMAMLIGRYEDPKEKAMFEEVANEFLKKNDFSVFVELAKMFRKIRGIEEEEKPRESVARFMDFSIDIPLCQETVDTVYGTIVAMRAKCVSEEGVDPTDLPLVQCASPNLFKRLSLHEQRLDRFLRKNHPNLLPKTKLETGLLKEDGDAATATQNQHFF</sequence>
<dbReference type="PROSITE" id="PS51375">
    <property type="entry name" value="PPR"/>
    <property type="match status" value="2"/>
</dbReference>
<dbReference type="Gene3D" id="1.25.40.10">
    <property type="entry name" value="Tetratricopeptide repeat domain"/>
    <property type="match status" value="2"/>
</dbReference>
<dbReference type="PANTHER" id="PTHR47447:SF17">
    <property type="entry name" value="OS12G0638900 PROTEIN"/>
    <property type="match status" value="1"/>
</dbReference>
<evidence type="ECO:0000256" key="2">
    <source>
        <dbReference type="ARBA" id="ARBA00022737"/>
    </source>
</evidence>
<dbReference type="Proteomes" id="UP001151518">
    <property type="component" value="Unassembled WGS sequence"/>
</dbReference>
<protein>
    <submittedName>
        <fullName evidence="6">Uncharacterized protein</fullName>
    </submittedName>
</protein>
<feature type="repeat" description="PPR" evidence="5">
    <location>
        <begin position="842"/>
        <end position="876"/>
    </location>
</feature>
<comment type="subunit">
    <text evidence="4">Binds to mitochondrial small subunit 15S rRNA.</text>
</comment>
<organism evidence="6 7">
    <name type="scientific">Coemansia spiralis</name>
    <dbReference type="NCBI Taxonomy" id="417178"/>
    <lineage>
        <taxon>Eukaryota</taxon>
        <taxon>Fungi</taxon>
        <taxon>Fungi incertae sedis</taxon>
        <taxon>Zoopagomycota</taxon>
        <taxon>Kickxellomycotina</taxon>
        <taxon>Kickxellomycetes</taxon>
        <taxon>Kickxellales</taxon>
        <taxon>Kickxellaceae</taxon>
        <taxon>Coemansia</taxon>
    </lineage>
</organism>
<gene>
    <name evidence="6" type="ORF">GGI25_000440</name>
</gene>
<dbReference type="OrthoDB" id="185373at2759"/>
<reference evidence="6" key="1">
    <citation type="submission" date="2022-07" db="EMBL/GenBank/DDBJ databases">
        <title>Phylogenomic reconstructions and comparative analyses of Kickxellomycotina fungi.</title>
        <authorList>
            <person name="Reynolds N.K."/>
            <person name="Stajich J.E."/>
            <person name="Barry K."/>
            <person name="Grigoriev I.V."/>
            <person name="Crous P."/>
            <person name="Smith M.E."/>
        </authorList>
    </citation>
    <scope>NUCLEOTIDE SEQUENCE</scope>
    <source>
        <strain evidence="6">NRRL 3115</strain>
    </source>
</reference>
<dbReference type="Pfam" id="PF13041">
    <property type="entry name" value="PPR_2"/>
    <property type="match status" value="1"/>
</dbReference>
<name>A0A9W8L1F0_9FUNG</name>
<dbReference type="InterPro" id="IPR002885">
    <property type="entry name" value="PPR_rpt"/>
</dbReference>
<proteinExistence type="inferred from homology"/>
<dbReference type="NCBIfam" id="TIGR00756">
    <property type="entry name" value="PPR"/>
    <property type="match status" value="2"/>
</dbReference>
<comment type="function">
    <text evidence="3">Regulates mitochondrial small subunit maturation by controlling 15S rRNA 5'-end processing. Localizes to the 5' precursor of the 15S rRNA in a position that is subsequently occupied by mS47 in the mature yeast mtSSU. Uses structure and sequence-specific RNA recognition, binding to a single-stranded region of the precursor and specifically recognizing bases -6 to -1. The exchange of Ccm1 for mS47 is coupled to the irreversible removal of precursor rRNA that is accompanied by conformational changes of the mitoribosomal proteins uS5m and mS26. These conformational changes signal completion of 5'-end rRNA processing through protection of the mature 5'-end of the 15S rRNA and stabilization of mS47. The removal of the 5' precursor together with the dissociation of Ccm1 may be catalyzed by the 5'-3' exoribonuclease Pet127. Involved in the specific removal of group I introns in mitochondrial encoded transcripts.</text>
</comment>
<keyword evidence="2" id="KW-0677">Repeat</keyword>
<evidence type="ECO:0000256" key="1">
    <source>
        <dbReference type="ARBA" id="ARBA00006192"/>
    </source>
</evidence>
<evidence type="ECO:0000256" key="4">
    <source>
        <dbReference type="ARBA" id="ARBA00044511"/>
    </source>
</evidence>
<evidence type="ECO:0000313" key="6">
    <source>
        <dbReference type="EMBL" id="KAJ2680804.1"/>
    </source>
</evidence>
<dbReference type="Pfam" id="PF01535">
    <property type="entry name" value="PPR"/>
    <property type="match status" value="2"/>
</dbReference>
<dbReference type="PANTHER" id="PTHR47447">
    <property type="entry name" value="OS03G0856100 PROTEIN"/>
    <property type="match status" value="1"/>
</dbReference>
<comment type="similarity">
    <text evidence="1">Belongs to the CCM1 family.</text>
</comment>
<accession>A0A9W8L1F0</accession>
<dbReference type="EMBL" id="JANBTW010000003">
    <property type="protein sequence ID" value="KAJ2680804.1"/>
    <property type="molecule type" value="Genomic_DNA"/>
</dbReference>
<evidence type="ECO:0000256" key="3">
    <source>
        <dbReference type="ARBA" id="ARBA00044493"/>
    </source>
</evidence>
<dbReference type="InterPro" id="IPR011990">
    <property type="entry name" value="TPR-like_helical_dom_sf"/>
</dbReference>
<feature type="repeat" description="PPR" evidence="5">
    <location>
        <begin position="751"/>
        <end position="785"/>
    </location>
</feature>
<comment type="caution">
    <text evidence="6">The sequence shown here is derived from an EMBL/GenBank/DDBJ whole genome shotgun (WGS) entry which is preliminary data.</text>
</comment>
<dbReference type="AlphaFoldDB" id="A0A9W8L1F0"/>
<evidence type="ECO:0000313" key="7">
    <source>
        <dbReference type="Proteomes" id="UP001151518"/>
    </source>
</evidence>